<dbReference type="InterPro" id="IPR036736">
    <property type="entry name" value="ACP-like_sf"/>
</dbReference>
<dbReference type="InterPro" id="IPR009081">
    <property type="entry name" value="PP-bd_ACP"/>
</dbReference>
<dbReference type="RefSeq" id="WP_099241586.1">
    <property type="nucleotide sequence ID" value="NZ_FXXP01000001.1"/>
</dbReference>
<sequence>MTPLTLEQARAQASARQETTLKLKEALIDCLALEKEPADIPDDCLLFGVGLGLDSVDALEIVVAIESEFGLRVEDEHMKEIRSINSIVDLVISGGELQAEVA</sequence>
<evidence type="ECO:0000313" key="2">
    <source>
        <dbReference type="EMBL" id="SMX26025.1"/>
    </source>
</evidence>
<evidence type="ECO:0000313" key="3">
    <source>
        <dbReference type="Proteomes" id="UP000225972"/>
    </source>
</evidence>
<proteinExistence type="predicted"/>
<dbReference type="EMBL" id="FXXP01000001">
    <property type="protein sequence ID" value="SMX26025.1"/>
    <property type="molecule type" value="Genomic_DNA"/>
</dbReference>
<dbReference type="PROSITE" id="PS50075">
    <property type="entry name" value="CARRIER"/>
    <property type="match status" value="1"/>
</dbReference>
<gene>
    <name evidence="2" type="ORF">TRP8649_00097</name>
</gene>
<evidence type="ECO:0000259" key="1">
    <source>
        <dbReference type="PROSITE" id="PS50075"/>
    </source>
</evidence>
<dbReference type="OrthoDB" id="9803943at2"/>
<dbReference type="AlphaFoldDB" id="A0A238J6M7"/>
<dbReference type="Gene3D" id="1.10.1200.10">
    <property type="entry name" value="ACP-like"/>
    <property type="match status" value="1"/>
</dbReference>
<dbReference type="Pfam" id="PF00550">
    <property type="entry name" value="PP-binding"/>
    <property type="match status" value="1"/>
</dbReference>
<dbReference type="Proteomes" id="UP000225972">
    <property type="component" value="Unassembled WGS sequence"/>
</dbReference>
<feature type="domain" description="Carrier" evidence="1">
    <location>
        <begin position="17"/>
        <end position="95"/>
    </location>
</feature>
<organism evidence="2 3">
    <name type="scientific">Pelagimonas phthalicica</name>
    <dbReference type="NCBI Taxonomy" id="1037362"/>
    <lineage>
        <taxon>Bacteria</taxon>
        <taxon>Pseudomonadati</taxon>
        <taxon>Pseudomonadota</taxon>
        <taxon>Alphaproteobacteria</taxon>
        <taxon>Rhodobacterales</taxon>
        <taxon>Roseobacteraceae</taxon>
        <taxon>Pelagimonas</taxon>
    </lineage>
</organism>
<reference evidence="3" key="1">
    <citation type="submission" date="2017-05" db="EMBL/GenBank/DDBJ databases">
        <authorList>
            <person name="Rodrigo-Torres L."/>
            <person name="Arahal R. D."/>
            <person name="Lucena T."/>
        </authorList>
    </citation>
    <scope>NUCLEOTIDE SEQUENCE [LARGE SCALE GENOMIC DNA]</scope>
    <source>
        <strain evidence="3">CECT 8649</strain>
    </source>
</reference>
<accession>A0A238J6M7</accession>
<name>A0A238J6M7_9RHOB</name>
<dbReference type="SUPFAM" id="SSF47336">
    <property type="entry name" value="ACP-like"/>
    <property type="match status" value="1"/>
</dbReference>
<keyword evidence="3" id="KW-1185">Reference proteome</keyword>
<protein>
    <submittedName>
        <fullName evidence="2">Acyl carrier protein</fullName>
    </submittedName>
</protein>